<organism evidence="1 2">
    <name type="scientific">Pseudomonas phage Epa15</name>
    <dbReference type="NCBI Taxonomy" id="2733395"/>
    <lineage>
        <taxon>Viruses</taxon>
        <taxon>Duplodnaviria</taxon>
        <taxon>Heunggongvirae</taxon>
        <taxon>Uroviricota</taxon>
        <taxon>Caudoviricetes</taxon>
        <taxon>Lindbergviridae</taxon>
        <taxon>Pbunavirus</taxon>
        <taxon>Pbunavirus LS1</taxon>
    </lineage>
</organism>
<evidence type="ECO:0000313" key="1">
    <source>
        <dbReference type="EMBL" id="QPL17319.1"/>
    </source>
</evidence>
<accession>A0A7T0M784</accession>
<reference evidence="2" key="1">
    <citation type="submission" date="2020-04" db="EMBL/GenBank/DDBJ databases">
        <title>Pseudomonas aeruginosa Phage Cocktails: Rational Design and Efficacy against Mouse Wound and Septic Infections.</title>
        <authorList>
            <person name="Farlow J."/>
            <person name="Freyberger H.R."/>
            <person name="He Y."/>
            <person name="Ward A.M."/>
            <person name="Autvisuttinunt W."/>
            <person name="Li T."/>
            <person name="Jacobs A.C."/>
            <person name="Nikolich M.P."/>
            <person name="Filippov A."/>
        </authorList>
    </citation>
    <scope>NUCLEOTIDE SEQUENCE [LARGE SCALE GENOMIC DNA]</scope>
</reference>
<evidence type="ECO:0000313" key="2">
    <source>
        <dbReference type="Proteomes" id="UP000500810"/>
    </source>
</evidence>
<dbReference type="EMBL" id="MT413450">
    <property type="protein sequence ID" value="QPL17319.1"/>
    <property type="molecule type" value="Genomic_DNA"/>
</dbReference>
<dbReference type="Proteomes" id="UP000500810">
    <property type="component" value="Segment"/>
</dbReference>
<proteinExistence type="predicted"/>
<protein>
    <submittedName>
        <fullName evidence="1">Uncharacterized protein</fullName>
    </submittedName>
</protein>
<sequence length="85" mass="9543">MVTSVKARCLSCDRRAVLDERKLKSKRPPICRWCGGSTWRIVREVTCYSSCRPYPHRAGSVGCILDRSGSTIIVELPGVPDDFPF</sequence>
<name>A0A7T0M784_9CAUD</name>